<keyword evidence="2" id="KW-0663">Pyridoxal phosphate</keyword>
<keyword evidence="8" id="KW-1185">Reference proteome</keyword>
<accession>A0A2T0Q4A6</accession>
<protein>
    <submittedName>
        <fullName evidence="7">GntR family transcriptional regulator</fullName>
    </submittedName>
</protein>
<dbReference type="GO" id="GO:0003700">
    <property type="term" value="F:DNA-binding transcription factor activity"/>
    <property type="evidence" value="ECO:0007669"/>
    <property type="project" value="InterPro"/>
</dbReference>
<dbReference type="RefSeq" id="WP_245930200.1">
    <property type="nucleotide sequence ID" value="NZ_PVZC01000004.1"/>
</dbReference>
<comment type="caution">
    <text evidence="7">The sequence shown here is derived from an EMBL/GenBank/DDBJ whole genome shotgun (WGS) entry which is preliminary data.</text>
</comment>
<dbReference type="SUPFAM" id="SSF53383">
    <property type="entry name" value="PLP-dependent transferases"/>
    <property type="match status" value="1"/>
</dbReference>
<dbReference type="InterPro" id="IPR036390">
    <property type="entry name" value="WH_DNA-bd_sf"/>
</dbReference>
<dbReference type="InterPro" id="IPR015421">
    <property type="entry name" value="PyrdxlP-dep_Trfase_major"/>
</dbReference>
<dbReference type="Gene3D" id="3.40.640.10">
    <property type="entry name" value="Type I PLP-dependent aspartate aminotransferase-like (Major domain)"/>
    <property type="match status" value="1"/>
</dbReference>
<evidence type="ECO:0000256" key="4">
    <source>
        <dbReference type="ARBA" id="ARBA00023125"/>
    </source>
</evidence>
<keyword evidence="4" id="KW-0238">DNA-binding</keyword>
<keyword evidence="5" id="KW-0804">Transcription</keyword>
<dbReference type="InterPro" id="IPR051446">
    <property type="entry name" value="HTH_trans_reg/aminotransferase"/>
</dbReference>
<dbReference type="AlphaFoldDB" id="A0A2T0Q4A6"/>
<dbReference type="Pfam" id="PF00392">
    <property type="entry name" value="GntR"/>
    <property type="match status" value="1"/>
</dbReference>
<dbReference type="PANTHER" id="PTHR46577:SF1">
    <property type="entry name" value="HTH-TYPE TRANSCRIPTIONAL REGULATORY PROTEIN GABR"/>
    <property type="match status" value="1"/>
</dbReference>
<dbReference type="InterPro" id="IPR000524">
    <property type="entry name" value="Tscrpt_reg_HTH_GntR"/>
</dbReference>
<dbReference type="InterPro" id="IPR036388">
    <property type="entry name" value="WH-like_DNA-bd_sf"/>
</dbReference>
<reference evidence="7 8" key="1">
    <citation type="submission" date="2018-03" db="EMBL/GenBank/DDBJ databases">
        <title>Genomic Encyclopedia of Archaeal and Bacterial Type Strains, Phase II (KMG-II): from individual species to whole genera.</title>
        <authorList>
            <person name="Goeker M."/>
        </authorList>
    </citation>
    <scope>NUCLEOTIDE SEQUENCE [LARGE SCALE GENOMIC DNA]</scope>
    <source>
        <strain evidence="7 8">DSM 45601</strain>
    </source>
</reference>
<dbReference type="GO" id="GO:0030170">
    <property type="term" value="F:pyridoxal phosphate binding"/>
    <property type="evidence" value="ECO:0007669"/>
    <property type="project" value="InterPro"/>
</dbReference>
<organism evidence="7 8">
    <name type="scientific">Allonocardiopsis opalescens</name>
    <dbReference type="NCBI Taxonomy" id="1144618"/>
    <lineage>
        <taxon>Bacteria</taxon>
        <taxon>Bacillati</taxon>
        <taxon>Actinomycetota</taxon>
        <taxon>Actinomycetes</taxon>
        <taxon>Streptosporangiales</taxon>
        <taxon>Allonocardiopsis</taxon>
    </lineage>
</organism>
<dbReference type="CDD" id="cd00609">
    <property type="entry name" value="AAT_like"/>
    <property type="match status" value="1"/>
</dbReference>
<dbReference type="Gene3D" id="1.10.10.10">
    <property type="entry name" value="Winged helix-like DNA-binding domain superfamily/Winged helix DNA-binding domain"/>
    <property type="match status" value="1"/>
</dbReference>
<feature type="domain" description="HTH gntR-type" evidence="6">
    <location>
        <begin position="31"/>
        <end position="99"/>
    </location>
</feature>
<gene>
    <name evidence="7" type="ORF">CLV72_104188</name>
</gene>
<dbReference type="PROSITE" id="PS50949">
    <property type="entry name" value="HTH_GNTR"/>
    <property type="match status" value="1"/>
</dbReference>
<dbReference type="InterPro" id="IPR004839">
    <property type="entry name" value="Aminotransferase_I/II_large"/>
</dbReference>
<sequence length="484" mass="50002">MSGPGPAGERRLSGRQLGRLVRPGAAPEPPGPYYAALADTVRGLILDGRLPVRTRLPAERDLARALDVSRTTVTAAYNRLRETGFVESRHGSGSWTALPVPGGGSGGITLTPDAEHVDLGVAAPGAVSRVAPAAVAAAHRLAEHTSGQGYTTTGLPELRAAVAGHYTARGLPTAPEQIFITNGAQQGVALLLRCLLGPGDGLLIESPSYPHPMAAARDLGARLVPVGVTAEGWDLGLTTSALRQSGARAGYLIPDFHNPTGAVMPAAARAELVAAARAAGAALIADESTAELAIDPVEMPPPLAAFDPDGRVHSVGSLSKLVWGGLRVGWVRTTPPMVERLAALRSRVDLAGPLLEQLLALELMPALAEIRAERAAGLRAGRDALLAALAAELPHWRCPSPPGGLVVWAELPEPVAGRLAEAAARQGVRVVPGPVFGMEGTLERYLRISYARPTEVLAGAVARLAAADAQVRASAPGRPALPYV</sequence>
<dbReference type="SMART" id="SM00345">
    <property type="entry name" value="HTH_GNTR"/>
    <property type="match status" value="1"/>
</dbReference>
<evidence type="ECO:0000313" key="7">
    <source>
        <dbReference type="EMBL" id="PRX98610.1"/>
    </source>
</evidence>
<proteinExistence type="inferred from homology"/>
<comment type="similarity">
    <text evidence="1">In the C-terminal section; belongs to the class-I pyridoxal-phosphate-dependent aminotransferase family.</text>
</comment>
<dbReference type="EMBL" id="PVZC01000004">
    <property type="protein sequence ID" value="PRX98610.1"/>
    <property type="molecule type" value="Genomic_DNA"/>
</dbReference>
<dbReference type="Pfam" id="PF00155">
    <property type="entry name" value="Aminotran_1_2"/>
    <property type="match status" value="1"/>
</dbReference>
<evidence type="ECO:0000259" key="6">
    <source>
        <dbReference type="PROSITE" id="PS50949"/>
    </source>
</evidence>
<evidence type="ECO:0000256" key="5">
    <source>
        <dbReference type="ARBA" id="ARBA00023163"/>
    </source>
</evidence>
<evidence type="ECO:0000256" key="3">
    <source>
        <dbReference type="ARBA" id="ARBA00023015"/>
    </source>
</evidence>
<dbReference type="InterPro" id="IPR015424">
    <property type="entry name" value="PyrdxlP-dep_Trfase"/>
</dbReference>
<dbReference type="PANTHER" id="PTHR46577">
    <property type="entry name" value="HTH-TYPE TRANSCRIPTIONAL REGULATORY PROTEIN GABR"/>
    <property type="match status" value="1"/>
</dbReference>
<evidence type="ECO:0000256" key="1">
    <source>
        <dbReference type="ARBA" id="ARBA00005384"/>
    </source>
</evidence>
<dbReference type="GO" id="GO:0003677">
    <property type="term" value="F:DNA binding"/>
    <property type="evidence" value="ECO:0007669"/>
    <property type="project" value="UniProtKB-KW"/>
</dbReference>
<dbReference type="SUPFAM" id="SSF46785">
    <property type="entry name" value="Winged helix' DNA-binding domain"/>
    <property type="match status" value="1"/>
</dbReference>
<dbReference type="CDD" id="cd07377">
    <property type="entry name" value="WHTH_GntR"/>
    <property type="match status" value="1"/>
</dbReference>
<name>A0A2T0Q4A6_9ACTN</name>
<evidence type="ECO:0000313" key="8">
    <source>
        <dbReference type="Proteomes" id="UP000237846"/>
    </source>
</evidence>
<keyword evidence="3" id="KW-0805">Transcription regulation</keyword>
<evidence type="ECO:0000256" key="2">
    <source>
        <dbReference type="ARBA" id="ARBA00022898"/>
    </source>
</evidence>
<dbReference type="PRINTS" id="PR00035">
    <property type="entry name" value="HTHGNTR"/>
</dbReference>
<dbReference type="Proteomes" id="UP000237846">
    <property type="component" value="Unassembled WGS sequence"/>
</dbReference>